<dbReference type="SUPFAM" id="SSF53850">
    <property type="entry name" value="Periplasmic binding protein-like II"/>
    <property type="match status" value="1"/>
</dbReference>
<reference evidence="3 4" key="1">
    <citation type="submission" date="2015-12" db="EMBL/GenBank/DDBJ databases">
        <title>Genome sequence of Oceanibaculum pacificum MCCC 1A02656.</title>
        <authorList>
            <person name="Lu L."/>
            <person name="Lai Q."/>
            <person name="Shao Z."/>
            <person name="Qian P."/>
        </authorList>
    </citation>
    <scope>NUCLEOTIDE SEQUENCE [LARGE SCALE GENOMIC DNA]</scope>
    <source>
        <strain evidence="3 4">MCCC 1A02656</strain>
    </source>
</reference>
<dbReference type="InterPro" id="IPR041657">
    <property type="entry name" value="HTH_17"/>
</dbReference>
<dbReference type="STRING" id="580166.AUP43_13075"/>
<dbReference type="PANTHER" id="PTHR38431">
    <property type="entry name" value="BLL2305 PROTEIN"/>
    <property type="match status" value="1"/>
</dbReference>
<dbReference type="NCBIfam" id="TIGR01764">
    <property type="entry name" value="excise"/>
    <property type="match status" value="1"/>
</dbReference>
<dbReference type="GO" id="GO:0003677">
    <property type="term" value="F:DNA binding"/>
    <property type="evidence" value="ECO:0007669"/>
    <property type="project" value="InterPro"/>
</dbReference>
<dbReference type="Pfam" id="PF12728">
    <property type="entry name" value="HTH_17"/>
    <property type="match status" value="1"/>
</dbReference>
<evidence type="ECO:0008006" key="5">
    <source>
        <dbReference type="Google" id="ProtNLM"/>
    </source>
</evidence>
<dbReference type="Pfam" id="PF12727">
    <property type="entry name" value="PBP_like"/>
    <property type="match status" value="1"/>
</dbReference>
<evidence type="ECO:0000313" key="4">
    <source>
        <dbReference type="Proteomes" id="UP000076400"/>
    </source>
</evidence>
<protein>
    <recommendedName>
        <fullName evidence="5">DNA-binding protein</fullName>
    </recommendedName>
</protein>
<dbReference type="PANTHER" id="PTHR38431:SF1">
    <property type="entry name" value="BLL2305 PROTEIN"/>
    <property type="match status" value="1"/>
</dbReference>
<gene>
    <name evidence="3" type="ORF">AUP43_13075</name>
</gene>
<name>A0A154VPW7_9PROT</name>
<dbReference type="RefSeq" id="WP_067559090.1">
    <property type="nucleotide sequence ID" value="NZ_LPXN01000146.1"/>
</dbReference>
<dbReference type="AlphaFoldDB" id="A0A154VPW7"/>
<comment type="caution">
    <text evidence="3">The sequence shown here is derived from an EMBL/GenBank/DDBJ whole genome shotgun (WGS) entry which is preliminary data.</text>
</comment>
<dbReference type="InterPro" id="IPR024370">
    <property type="entry name" value="PBP_domain"/>
</dbReference>
<feature type="domain" description="PBP" evidence="1">
    <location>
        <begin position="108"/>
        <end position="290"/>
    </location>
</feature>
<proteinExistence type="predicted"/>
<organism evidence="3 4">
    <name type="scientific">Oceanibaculum pacificum</name>
    <dbReference type="NCBI Taxonomy" id="580166"/>
    <lineage>
        <taxon>Bacteria</taxon>
        <taxon>Pseudomonadati</taxon>
        <taxon>Pseudomonadota</taxon>
        <taxon>Alphaproteobacteria</taxon>
        <taxon>Rhodospirillales</taxon>
        <taxon>Oceanibaculaceae</taxon>
        <taxon>Oceanibaculum</taxon>
    </lineage>
</organism>
<sequence>MAEKTKLRSTAPVPVTNAPVTALADQDALMTVPEVARFLRVQNRTVYDLVRTQRIPFCRIGGKLLFPRPLIQRWIVETTDYPGHQQLFDLPQVIAGSHEPLLEWAVRESNSSLAIIVEGSLAGINRLASGGALAAGTHLADPGAGDYNLSAVFQQVPVGDIVVIEWAWRQQGMIVAPDNPLGLASVTDIKQQQARIAMRQAGSGSNALLEMMLADADIDPAELNALPHAERTQYDLGACIADGRADVGIGIEAVARRFRLGFVPLRRERFDLVVQRWAYFEPPLQALFAFTRSPDFVRQAEMLGGYDVGDCGRVIYNPRPLQF</sequence>
<dbReference type="Proteomes" id="UP000076400">
    <property type="component" value="Unassembled WGS sequence"/>
</dbReference>
<accession>A0A154VPW7</accession>
<keyword evidence="4" id="KW-1185">Reference proteome</keyword>
<dbReference type="Gene3D" id="3.40.190.10">
    <property type="entry name" value="Periplasmic binding protein-like II"/>
    <property type="match status" value="1"/>
</dbReference>
<evidence type="ECO:0000259" key="2">
    <source>
        <dbReference type="Pfam" id="PF12728"/>
    </source>
</evidence>
<evidence type="ECO:0000259" key="1">
    <source>
        <dbReference type="Pfam" id="PF12727"/>
    </source>
</evidence>
<feature type="domain" description="Helix-turn-helix" evidence="2">
    <location>
        <begin position="29"/>
        <end position="75"/>
    </location>
</feature>
<dbReference type="InterPro" id="IPR010093">
    <property type="entry name" value="SinI_DNA-bd"/>
</dbReference>
<dbReference type="EMBL" id="LPXN01000146">
    <property type="protein sequence ID" value="KZD03397.1"/>
    <property type="molecule type" value="Genomic_DNA"/>
</dbReference>
<evidence type="ECO:0000313" key="3">
    <source>
        <dbReference type="EMBL" id="KZD03397.1"/>
    </source>
</evidence>